<dbReference type="Gene3D" id="2.60.20.10">
    <property type="entry name" value="Crystallins"/>
    <property type="match status" value="1"/>
</dbReference>
<accession>A0A9P9AM60</accession>
<sequence>MKIAAFLPLATIAQAITIGVFENVKNGGGQFAALATPPATCRNFIGSDAYWNDRISYVQIPPKVWCQFWDDLNCKGGSLVIPASNGGVDVNIPANHNDKISSYSCYNS</sequence>
<protein>
    <submittedName>
        <fullName evidence="2">Uncharacterized protein</fullName>
    </submittedName>
</protein>
<proteinExistence type="predicted"/>
<dbReference type="Proteomes" id="UP000777438">
    <property type="component" value="Unassembled WGS sequence"/>
</dbReference>
<gene>
    <name evidence="2" type="ORF">B0T10DRAFT_493836</name>
</gene>
<comment type="caution">
    <text evidence="2">The sequence shown here is derived from an EMBL/GenBank/DDBJ whole genome shotgun (WGS) entry which is preliminary data.</text>
</comment>
<evidence type="ECO:0000313" key="2">
    <source>
        <dbReference type="EMBL" id="KAH6884276.1"/>
    </source>
</evidence>
<organism evidence="2 3">
    <name type="scientific">Thelonectria olida</name>
    <dbReference type="NCBI Taxonomy" id="1576542"/>
    <lineage>
        <taxon>Eukaryota</taxon>
        <taxon>Fungi</taxon>
        <taxon>Dikarya</taxon>
        <taxon>Ascomycota</taxon>
        <taxon>Pezizomycotina</taxon>
        <taxon>Sordariomycetes</taxon>
        <taxon>Hypocreomycetidae</taxon>
        <taxon>Hypocreales</taxon>
        <taxon>Nectriaceae</taxon>
        <taxon>Thelonectria</taxon>
    </lineage>
</organism>
<feature type="signal peptide" evidence="1">
    <location>
        <begin position="1"/>
        <end position="15"/>
    </location>
</feature>
<dbReference type="EMBL" id="JAGPYM010000021">
    <property type="protein sequence ID" value="KAH6884276.1"/>
    <property type="molecule type" value="Genomic_DNA"/>
</dbReference>
<evidence type="ECO:0000256" key="1">
    <source>
        <dbReference type="SAM" id="SignalP"/>
    </source>
</evidence>
<reference evidence="2 3" key="1">
    <citation type="journal article" date="2021" name="Nat. Commun.">
        <title>Genetic determinants of endophytism in the Arabidopsis root mycobiome.</title>
        <authorList>
            <person name="Mesny F."/>
            <person name="Miyauchi S."/>
            <person name="Thiergart T."/>
            <person name="Pickel B."/>
            <person name="Atanasova L."/>
            <person name="Karlsson M."/>
            <person name="Huettel B."/>
            <person name="Barry K.W."/>
            <person name="Haridas S."/>
            <person name="Chen C."/>
            <person name="Bauer D."/>
            <person name="Andreopoulos W."/>
            <person name="Pangilinan J."/>
            <person name="LaButti K."/>
            <person name="Riley R."/>
            <person name="Lipzen A."/>
            <person name="Clum A."/>
            <person name="Drula E."/>
            <person name="Henrissat B."/>
            <person name="Kohler A."/>
            <person name="Grigoriev I.V."/>
            <person name="Martin F.M."/>
            <person name="Hacquard S."/>
        </authorList>
    </citation>
    <scope>NUCLEOTIDE SEQUENCE [LARGE SCALE GENOMIC DNA]</scope>
    <source>
        <strain evidence="2 3">MPI-CAGE-CH-0241</strain>
    </source>
</reference>
<feature type="chain" id="PRO_5040315940" evidence="1">
    <location>
        <begin position="16"/>
        <end position="108"/>
    </location>
</feature>
<dbReference type="AlphaFoldDB" id="A0A9P9AM60"/>
<keyword evidence="3" id="KW-1185">Reference proteome</keyword>
<dbReference type="OrthoDB" id="4450874at2759"/>
<keyword evidence="1" id="KW-0732">Signal</keyword>
<evidence type="ECO:0000313" key="3">
    <source>
        <dbReference type="Proteomes" id="UP000777438"/>
    </source>
</evidence>
<name>A0A9P9AM60_9HYPO</name>